<keyword evidence="2" id="KW-0509">mRNA transport</keyword>
<keyword evidence="4 7" id="KW-0811">Translocation</keyword>
<evidence type="ECO:0000313" key="8">
    <source>
        <dbReference type="EMBL" id="ODV78141.1"/>
    </source>
</evidence>
<comment type="function">
    <text evidence="7">Functions as a component of the nuclear pore complex (NPC).</text>
</comment>
<proteinExistence type="inferred from homology"/>
<dbReference type="Proteomes" id="UP000094285">
    <property type="component" value="Unassembled WGS sequence"/>
</dbReference>
<evidence type="ECO:0000256" key="1">
    <source>
        <dbReference type="ARBA" id="ARBA00022448"/>
    </source>
</evidence>
<evidence type="ECO:0000256" key="7">
    <source>
        <dbReference type="RuleBase" id="RU365072"/>
    </source>
</evidence>
<reference evidence="9" key="1">
    <citation type="submission" date="2016-05" db="EMBL/GenBank/DDBJ databases">
        <title>Comparative genomics of biotechnologically important yeasts.</title>
        <authorList>
            <consortium name="DOE Joint Genome Institute"/>
            <person name="Riley R."/>
            <person name="Haridas S."/>
            <person name="Wolfe K.H."/>
            <person name="Lopes M.R."/>
            <person name="Hittinger C.T."/>
            <person name="Goker M."/>
            <person name="Salamov A."/>
            <person name="Wisecaver J."/>
            <person name="Long T.M."/>
            <person name="Aerts A.L."/>
            <person name="Barry K."/>
            <person name="Choi C."/>
            <person name="Clum A."/>
            <person name="Coughlan A.Y."/>
            <person name="Deshpande S."/>
            <person name="Douglass A.P."/>
            <person name="Hanson S.J."/>
            <person name="Klenk H.-P."/>
            <person name="Labutti K."/>
            <person name="Lapidus A."/>
            <person name="Lindquist E."/>
            <person name="Lipzen A."/>
            <person name="Meier-Kolthoff J.P."/>
            <person name="Ohm R.A."/>
            <person name="Otillar R.P."/>
            <person name="Pangilinan J."/>
            <person name="Peng Y."/>
            <person name="Rokas A."/>
            <person name="Rosa C.A."/>
            <person name="Scheuner C."/>
            <person name="Sibirny A.A."/>
            <person name="Slot J.C."/>
            <person name="Stielow J.B."/>
            <person name="Sun H."/>
            <person name="Kurtzman C.P."/>
            <person name="Blackwell M."/>
            <person name="Grigoriev I.V."/>
            <person name="Jeffries T.W."/>
        </authorList>
    </citation>
    <scope>NUCLEOTIDE SEQUENCE [LARGE SCALE GENOMIC DNA]</scope>
    <source>
        <strain evidence="9">NRRL Y-17324</strain>
    </source>
</reference>
<dbReference type="OrthoDB" id="3098at2759"/>
<dbReference type="GO" id="GO:0031965">
    <property type="term" value="C:nuclear membrane"/>
    <property type="evidence" value="ECO:0007669"/>
    <property type="project" value="UniProtKB-SubCell"/>
</dbReference>
<evidence type="ECO:0000256" key="4">
    <source>
        <dbReference type="ARBA" id="ARBA00023010"/>
    </source>
</evidence>
<accession>A0A1E4SF51</accession>
<dbReference type="Pfam" id="PF04121">
    <property type="entry name" value="Nup84_Nup100"/>
    <property type="match status" value="1"/>
</dbReference>
<comment type="subcellular location">
    <subcellularLocation>
        <location evidence="7">Nucleus</location>
        <location evidence="7">Nuclear pore complex</location>
    </subcellularLocation>
    <subcellularLocation>
        <location evidence="7">Nucleus membrane</location>
    </subcellularLocation>
</comment>
<dbReference type="GeneID" id="30982119"/>
<keyword evidence="7" id="KW-0472">Membrane</keyword>
<evidence type="ECO:0000313" key="9">
    <source>
        <dbReference type="Proteomes" id="UP000094285"/>
    </source>
</evidence>
<dbReference type="STRING" id="984487.A0A1E4SF51"/>
<keyword evidence="1 7" id="KW-0813">Transport</keyword>
<comment type="subunit">
    <text evidence="7">Part of the nuclear pore complex (NPC).</text>
</comment>
<dbReference type="PANTHER" id="PTHR13003">
    <property type="entry name" value="NUP107-RELATED"/>
    <property type="match status" value="1"/>
</dbReference>
<dbReference type="GO" id="GO:0000973">
    <property type="term" value="P:post-transcriptional tethering of RNA polymerase II gene DNA at nuclear periphery"/>
    <property type="evidence" value="ECO:0007669"/>
    <property type="project" value="TreeGrafter"/>
</dbReference>
<keyword evidence="3" id="KW-0653">Protein transport</keyword>
<dbReference type="EMBL" id="KV453914">
    <property type="protein sequence ID" value="ODV78141.1"/>
    <property type="molecule type" value="Genomic_DNA"/>
</dbReference>
<dbReference type="RefSeq" id="XP_020063263.1">
    <property type="nucleotide sequence ID" value="XM_020207982.1"/>
</dbReference>
<protein>
    <recommendedName>
        <fullName evidence="7">Nuclear pore complex protein</fullName>
    </recommendedName>
</protein>
<evidence type="ECO:0000256" key="2">
    <source>
        <dbReference type="ARBA" id="ARBA00022816"/>
    </source>
</evidence>
<comment type="similarity">
    <text evidence="7">Belongs to the nucleoporin Nup84/Nup107 family.</text>
</comment>
<evidence type="ECO:0000256" key="3">
    <source>
        <dbReference type="ARBA" id="ARBA00022927"/>
    </source>
</evidence>
<sequence>MSSIGVVPSIINIEEQFAIVLQDFLANKQQQNPLEIVSKFKAISASRAIQIGELLAEDETNHKLKEEFENWDLETKLWHLVEILYNFRASSKPELLQEYAFSSLAIKQENWLINHPRVRELTLIIQWLQVNFKSLDSSYMEEDLLGKWTKTRQSINNKDLNVLAKAQNVSDNYIAELDSDAPLRSNKKIYPEDEDIDSRAFHVIYKLLLANKNEEAIEFANNTGNYTLGLILVGYTQEYYDPIIDRQAADADESLLEQSKASGIKHKSLWKKTVYKLSQRSNINRYEKMIYNFLSGGDVSENLKESKDNWEESLLLYLNQLYQYEFEEFLSSTFEETLAYKTPKPQASNVNEVLNILLKSEGSISKESNHPLRIIQGGVIIDGVTSLLHSLITSGGNLQIKPYLVRVVTHLAIFQLLIGESGILQDGTNSINPKDITTIITLYISELSEYQLTELIPIYLTTIPDEKDSRETYSLFLSSITDSKERLRQLEISKKLSNPLVVDDNDLIVVDDSQENKMTNILRRTVERVMKKTEDHYKPQSKIAIQDDVENVDEIDFELYRSVDWFYENEMYEDSITATLIIIRRFLLSGKLATLQKFASSKNFKKLIRDYDIEVHTKSITNEVYNGSISDENKQELLEYEDLVNGLGLISDWKKALANQPLNKKSSFWESKEVQTTIENIIGTLNGLIFNWFNGLIKSSTNDEDVQIYNELRSIYVPYLIIELLQIYKIARFRDWKFLKGAYNIINEIAKEESNDFLKCFLSCGRLNEFLVISGEIFVIASEKGAVGISDLA</sequence>
<keyword evidence="5 7" id="KW-0906">Nuclear pore complex</keyword>
<name>A0A1E4SF51_9ASCO</name>
<organism evidence="8 9">
    <name type="scientific">Suhomyces tanzawaensis NRRL Y-17324</name>
    <dbReference type="NCBI Taxonomy" id="984487"/>
    <lineage>
        <taxon>Eukaryota</taxon>
        <taxon>Fungi</taxon>
        <taxon>Dikarya</taxon>
        <taxon>Ascomycota</taxon>
        <taxon>Saccharomycotina</taxon>
        <taxon>Pichiomycetes</taxon>
        <taxon>Debaryomycetaceae</taxon>
        <taxon>Suhomyces</taxon>
    </lineage>
</organism>
<dbReference type="GO" id="GO:0031080">
    <property type="term" value="C:nuclear pore outer ring"/>
    <property type="evidence" value="ECO:0007669"/>
    <property type="project" value="TreeGrafter"/>
</dbReference>
<dbReference type="Gene3D" id="1.20.190.50">
    <property type="match status" value="1"/>
</dbReference>
<keyword evidence="9" id="KW-1185">Reference proteome</keyword>
<evidence type="ECO:0000256" key="5">
    <source>
        <dbReference type="ARBA" id="ARBA00023132"/>
    </source>
</evidence>
<dbReference type="Gene3D" id="1.10.3450.20">
    <property type="match status" value="1"/>
</dbReference>
<gene>
    <name evidence="8" type="ORF">CANTADRAFT_27061</name>
</gene>
<dbReference type="GO" id="GO:0006606">
    <property type="term" value="P:protein import into nucleus"/>
    <property type="evidence" value="ECO:0007669"/>
    <property type="project" value="TreeGrafter"/>
</dbReference>
<dbReference type="InterPro" id="IPR007252">
    <property type="entry name" value="Nup84/Nup107"/>
</dbReference>
<dbReference type="GO" id="GO:0017056">
    <property type="term" value="F:structural constituent of nuclear pore"/>
    <property type="evidence" value="ECO:0007669"/>
    <property type="project" value="UniProtKB-UniRule"/>
</dbReference>
<dbReference type="GO" id="GO:0006406">
    <property type="term" value="P:mRNA export from nucleus"/>
    <property type="evidence" value="ECO:0007669"/>
    <property type="project" value="TreeGrafter"/>
</dbReference>
<dbReference type="AlphaFoldDB" id="A0A1E4SF51"/>
<dbReference type="PANTHER" id="PTHR13003:SF2">
    <property type="entry name" value="NUCLEAR PORE COMPLEX PROTEIN NUP107"/>
    <property type="match status" value="1"/>
</dbReference>
<keyword evidence="6 7" id="KW-0539">Nucleus</keyword>
<evidence type="ECO:0000256" key="6">
    <source>
        <dbReference type="ARBA" id="ARBA00023242"/>
    </source>
</evidence>